<accession>A0ABQ4PTV8</accession>
<name>A0ABQ4PTV8_9PROT</name>
<dbReference type="Gene3D" id="3.30.200.20">
    <property type="entry name" value="Phosphorylase Kinase, domain 1"/>
    <property type="match status" value="1"/>
</dbReference>
<evidence type="ECO:0000313" key="3">
    <source>
        <dbReference type="Proteomes" id="UP001161064"/>
    </source>
</evidence>
<dbReference type="InterPro" id="IPR011009">
    <property type="entry name" value="Kinase-like_dom_sf"/>
</dbReference>
<dbReference type="Proteomes" id="UP001161064">
    <property type="component" value="Unassembled WGS sequence"/>
</dbReference>
<dbReference type="Pfam" id="PF01636">
    <property type="entry name" value="APH"/>
    <property type="match status" value="1"/>
</dbReference>
<dbReference type="RefSeq" id="WP_284358916.1">
    <property type="nucleotide sequence ID" value="NZ_BPFZ01000002.1"/>
</dbReference>
<keyword evidence="3" id="KW-1185">Reference proteome</keyword>
<comment type="caution">
    <text evidence="2">The sequence shown here is derived from an EMBL/GenBank/DDBJ whole genome shotgun (WGS) entry which is preliminary data.</text>
</comment>
<sequence>MTSDPQARLAPTFEAAIELVIREAGFGGATRQSFDQDASTRSYERLSLDRKTAILMRAPPGNEDPPCPPLANEAERKALGWNALSRLAASRVEAFVAVGQHLRAHGFSAPATLAVNAPLGLAVLEDLGDDLYANVIAAKPEVEVKLYRCAGEALAALHQITIPEELASPMGVWPILAFDQIALRENADLFLNWTPHFLGRAPFSASETAQWASIRDALIGEILTHPRAFTLRDFHAENLVWLPERHGIARVGLLDFQDAVKGFRAWDFSMLLHDARRDVSADAHEAAVRAYLDAIGASRDDFDEELAIQGAINALRILGIFSRLIGRDGKQRYRQFMPREARHLETVLSHPRLSDLKQWIELNAPLQNFLAVTG</sequence>
<dbReference type="SUPFAM" id="SSF56112">
    <property type="entry name" value="Protein kinase-like (PK-like)"/>
    <property type="match status" value="1"/>
</dbReference>
<reference evidence="2" key="2">
    <citation type="journal article" date="2023" name="ISME Commun">
        <title>Characterization of a bloom-associated alphaproteobacterial lineage, 'Candidatus Phycosocius': insights into freshwater algal-bacterial interactions.</title>
        <authorList>
            <person name="Tanabe Y."/>
            <person name="Yamaguchi H."/>
            <person name="Yoshida M."/>
            <person name="Kai A."/>
            <person name="Okazaki Y."/>
        </authorList>
    </citation>
    <scope>NUCLEOTIDE SEQUENCE</scope>
    <source>
        <strain evidence="2">BOTRYCO-1</strain>
    </source>
</reference>
<dbReference type="InterPro" id="IPR002575">
    <property type="entry name" value="Aminoglycoside_PTrfase"/>
</dbReference>
<reference evidence="2" key="1">
    <citation type="submission" date="2021-05" db="EMBL/GenBank/DDBJ databases">
        <authorList>
            <person name="Tanabe Y."/>
        </authorList>
    </citation>
    <scope>NUCLEOTIDE SEQUENCE</scope>
    <source>
        <strain evidence="2">BOTRYCO-1</strain>
    </source>
</reference>
<protein>
    <submittedName>
        <fullName evidence="2">Aminoglycoside phosphotransferase</fullName>
    </submittedName>
</protein>
<feature type="domain" description="Aminoglycoside phosphotransferase" evidence="1">
    <location>
        <begin position="33"/>
        <end position="294"/>
    </location>
</feature>
<organism evidence="2 3">
    <name type="scientific">Candidatus Phycosocius spiralis</name>
    <dbReference type="NCBI Taxonomy" id="2815099"/>
    <lineage>
        <taxon>Bacteria</taxon>
        <taxon>Pseudomonadati</taxon>
        <taxon>Pseudomonadota</taxon>
        <taxon>Alphaproteobacteria</taxon>
        <taxon>Caulobacterales</taxon>
        <taxon>Caulobacterales incertae sedis</taxon>
        <taxon>Candidatus Phycosocius</taxon>
    </lineage>
</organism>
<gene>
    <name evidence="2" type="ORF">PsB1_0550</name>
</gene>
<dbReference type="Gene3D" id="3.90.1200.10">
    <property type="match status" value="1"/>
</dbReference>
<proteinExistence type="predicted"/>
<dbReference type="EMBL" id="BPFZ01000002">
    <property type="protein sequence ID" value="GIU66396.1"/>
    <property type="molecule type" value="Genomic_DNA"/>
</dbReference>
<evidence type="ECO:0000259" key="1">
    <source>
        <dbReference type="Pfam" id="PF01636"/>
    </source>
</evidence>
<evidence type="ECO:0000313" key="2">
    <source>
        <dbReference type="EMBL" id="GIU66396.1"/>
    </source>
</evidence>